<dbReference type="GO" id="GO:0005975">
    <property type="term" value="P:carbohydrate metabolic process"/>
    <property type="evidence" value="ECO:0007669"/>
    <property type="project" value="InterPro"/>
</dbReference>
<dbReference type="InterPro" id="IPR018763">
    <property type="entry name" value="DUF2334"/>
</dbReference>
<keyword evidence="1" id="KW-0812">Transmembrane</keyword>
<proteinExistence type="predicted"/>
<feature type="transmembrane region" description="Helical" evidence="1">
    <location>
        <begin position="542"/>
        <end position="564"/>
    </location>
</feature>
<dbReference type="AlphaFoldDB" id="A0A1I2R2U8"/>
<evidence type="ECO:0000313" key="2">
    <source>
        <dbReference type="EMBL" id="SFG32907.1"/>
    </source>
</evidence>
<dbReference type="EMBL" id="FOOG01000035">
    <property type="protein sequence ID" value="SFG32907.1"/>
    <property type="molecule type" value="Genomic_DNA"/>
</dbReference>
<keyword evidence="1" id="KW-1133">Transmembrane helix</keyword>
<gene>
    <name evidence="2" type="ORF">SAMN05216353_13518</name>
</gene>
<dbReference type="Pfam" id="PF10096">
    <property type="entry name" value="DUF2334"/>
    <property type="match status" value="1"/>
</dbReference>
<dbReference type="InterPro" id="IPR011330">
    <property type="entry name" value="Glyco_hydro/deAcase_b/a-brl"/>
</dbReference>
<keyword evidence="3" id="KW-1185">Reference proteome</keyword>
<protein>
    <submittedName>
        <fullName evidence="2">Uncharacterized protein YdaL</fullName>
    </submittedName>
</protein>
<dbReference type="RefSeq" id="WP_089753405.1">
    <property type="nucleotide sequence ID" value="NZ_FOOG01000035.1"/>
</dbReference>
<evidence type="ECO:0000256" key="1">
    <source>
        <dbReference type="SAM" id="Phobius"/>
    </source>
</evidence>
<accession>A0A1I2R2U8</accession>
<organism evidence="2 3">
    <name type="scientific">Halobacillus alkaliphilus</name>
    <dbReference type="NCBI Taxonomy" id="396056"/>
    <lineage>
        <taxon>Bacteria</taxon>
        <taxon>Bacillati</taxon>
        <taxon>Bacillota</taxon>
        <taxon>Bacilli</taxon>
        <taxon>Bacillales</taxon>
        <taxon>Bacillaceae</taxon>
        <taxon>Halobacillus</taxon>
    </lineage>
</organism>
<sequence>MNKHYPVVILMTALIVVVFILTTHPVMAAKSSDPNVLIVYPSEQKEINEQQRILDMLISHFTTDIDFKQPDEIAENDLKTYSHVFYQGTEKEDLPKGFQKALNDYEGTLVAQGHNLNQLGDRLSFAAPMKEEAYTKLNMKDEPEKKVKTSIHTVFNVKLDEEAEVIVEAQSGERILPIVSHFEKAYYVGTPIIDSPFSTFLGETLHEVFQSNHVSAHEGYIRLEDVHPLVDPDNLRGIAEVLKEKEIPYMIAVIPVYINPENGERVHLSDYPKVLEALKYMQANGGSVVLHGYTHQYRDSETGEGFEFWDVKNNTPVYKDADDDTPLKKRGDFKNQKEYESYRKGLIEFEQSYVSGKLTSGINELTSFGLHPLAFEAPHYTMSQNGYQTASKHFSTYVGQLQLSDDNWQVMASAPYITKPSFLHGMKLLPETLGYVEPDAPDAVDAIMDRAEEQMIVRDGMLSLFYHPYLGVERFKELLSRLETLPDVQWIDLKEGEHSVTSDKVDIQAAAGRVEVDGSQFSLVTNSKTSLNYFIHQTIEKISWGLVGTGSLGVLFFFSSTIISRRRFSKIERRDHVG</sequence>
<dbReference type="Gene3D" id="3.20.20.370">
    <property type="entry name" value="Glycoside hydrolase/deacetylase"/>
    <property type="match status" value="1"/>
</dbReference>
<reference evidence="3" key="1">
    <citation type="submission" date="2016-10" db="EMBL/GenBank/DDBJ databases">
        <authorList>
            <person name="Varghese N."/>
            <person name="Submissions S."/>
        </authorList>
    </citation>
    <scope>NUCLEOTIDE SEQUENCE [LARGE SCALE GENOMIC DNA]</scope>
    <source>
        <strain evidence="3">FP5</strain>
    </source>
</reference>
<name>A0A1I2R2U8_9BACI</name>
<dbReference type="CDD" id="cd10923">
    <property type="entry name" value="CE4_COG5298"/>
    <property type="match status" value="1"/>
</dbReference>
<keyword evidence="1" id="KW-0472">Membrane</keyword>
<evidence type="ECO:0000313" key="3">
    <source>
        <dbReference type="Proteomes" id="UP000198897"/>
    </source>
</evidence>
<dbReference type="OrthoDB" id="2339428at2"/>
<dbReference type="SUPFAM" id="SSF88713">
    <property type="entry name" value="Glycoside hydrolase/deacetylase"/>
    <property type="match status" value="1"/>
</dbReference>
<dbReference type="Proteomes" id="UP000198897">
    <property type="component" value="Unassembled WGS sequence"/>
</dbReference>